<evidence type="ECO:0000256" key="5">
    <source>
        <dbReference type="ARBA" id="ARBA00023124"/>
    </source>
</evidence>
<evidence type="ECO:0000256" key="3">
    <source>
        <dbReference type="ARBA" id="ARBA00022763"/>
    </source>
</evidence>
<sequence length="201" mass="22461">MPELEARYNIAPGQANPIIHATAAGYQLGLFQWGLVPHWLKEPKTQYSTINAKVETVADKPFYRDAFRQRRCLVPADGYYEWRKTGDGKQPYYIHQGGELFAFAGLWETWAGDGAEPFESYTIITGPAAEAVADLHPRMPLALPERVWSAWLDPATSRAECQTLLEAPITAWHHHPISTRVNNPRNDSPDLVQPQGAPGGE</sequence>
<evidence type="ECO:0000256" key="4">
    <source>
        <dbReference type="ARBA" id="ARBA00022801"/>
    </source>
</evidence>
<proteinExistence type="inferred from homology"/>
<keyword evidence="3" id="KW-0227">DNA damage</keyword>
<dbReference type="Proteomes" id="UP001204445">
    <property type="component" value="Unassembled WGS sequence"/>
</dbReference>
<keyword evidence="5" id="KW-0190">Covalent protein-DNA linkage</keyword>
<evidence type="ECO:0000256" key="8">
    <source>
        <dbReference type="RuleBase" id="RU364100"/>
    </source>
</evidence>
<evidence type="ECO:0000313" key="10">
    <source>
        <dbReference type="EMBL" id="MCS3902200.1"/>
    </source>
</evidence>
<keyword evidence="4 8" id="KW-0378">Hydrolase</keyword>
<evidence type="ECO:0000256" key="2">
    <source>
        <dbReference type="ARBA" id="ARBA00022670"/>
    </source>
</evidence>
<dbReference type="Pfam" id="PF02586">
    <property type="entry name" value="SRAP"/>
    <property type="match status" value="1"/>
</dbReference>
<evidence type="ECO:0000256" key="1">
    <source>
        <dbReference type="ARBA" id="ARBA00008136"/>
    </source>
</evidence>
<keyword evidence="6" id="KW-0238">DNA-binding</keyword>
<dbReference type="PANTHER" id="PTHR13604:SF0">
    <property type="entry name" value="ABASIC SITE PROCESSING PROTEIN HMCES"/>
    <property type="match status" value="1"/>
</dbReference>
<dbReference type="GO" id="GO:0106300">
    <property type="term" value="P:protein-DNA covalent cross-linking repair"/>
    <property type="evidence" value="ECO:0007669"/>
    <property type="project" value="InterPro"/>
</dbReference>
<accession>A0AAE3L0L2</accession>
<protein>
    <recommendedName>
        <fullName evidence="8">Abasic site processing protein</fullName>
        <ecNumber evidence="8">3.4.-.-</ecNumber>
    </recommendedName>
</protein>
<comment type="caution">
    <text evidence="10">The sequence shown here is derived from an EMBL/GenBank/DDBJ whole genome shotgun (WGS) entry which is preliminary data.</text>
</comment>
<gene>
    <name evidence="10" type="ORF">J2T55_000192</name>
</gene>
<comment type="similarity">
    <text evidence="1 8">Belongs to the SOS response-associated peptidase family.</text>
</comment>
<keyword evidence="7" id="KW-0456">Lyase</keyword>
<evidence type="ECO:0000256" key="7">
    <source>
        <dbReference type="ARBA" id="ARBA00023239"/>
    </source>
</evidence>
<dbReference type="EC" id="3.4.-.-" evidence="8"/>
<dbReference type="GO" id="GO:0016829">
    <property type="term" value="F:lyase activity"/>
    <property type="evidence" value="ECO:0007669"/>
    <property type="project" value="UniProtKB-KW"/>
</dbReference>
<dbReference type="GO" id="GO:0003697">
    <property type="term" value="F:single-stranded DNA binding"/>
    <property type="evidence" value="ECO:0007669"/>
    <property type="project" value="InterPro"/>
</dbReference>
<organism evidence="10 11">
    <name type="scientific">Methylohalomonas lacus</name>
    <dbReference type="NCBI Taxonomy" id="398773"/>
    <lineage>
        <taxon>Bacteria</taxon>
        <taxon>Pseudomonadati</taxon>
        <taxon>Pseudomonadota</taxon>
        <taxon>Gammaproteobacteria</taxon>
        <taxon>Methylohalomonadales</taxon>
        <taxon>Methylohalomonadaceae</taxon>
        <taxon>Methylohalomonas</taxon>
    </lineage>
</organism>
<dbReference type="InterPro" id="IPR036590">
    <property type="entry name" value="SRAP-like"/>
</dbReference>
<evidence type="ECO:0000313" key="11">
    <source>
        <dbReference type="Proteomes" id="UP001204445"/>
    </source>
</evidence>
<dbReference type="AlphaFoldDB" id="A0AAE3L0L2"/>
<keyword evidence="2 8" id="KW-0645">Protease</keyword>
<dbReference type="InterPro" id="IPR003738">
    <property type="entry name" value="SRAP"/>
</dbReference>
<keyword evidence="11" id="KW-1185">Reference proteome</keyword>
<dbReference type="Gene3D" id="3.90.1680.10">
    <property type="entry name" value="SOS response associated peptidase-like"/>
    <property type="match status" value="1"/>
</dbReference>
<dbReference type="GO" id="GO:0006508">
    <property type="term" value="P:proteolysis"/>
    <property type="evidence" value="ECO:0007669"/>
    <property type="project" value="UniProtKB-KW"/>
</dbReference>
<dbReference type="GO" id="GO:0008233">
    <property type="term" value="F:peptidase activity"/>
    <property type="evidence" value="ECO:0007669"/>
    <property type="project" value="UniProtKB-KW"/>
</dbReference>
<evidence type="ECO:0000256" key="6">
    <source>
        <dbReference type="ARBA" id="ARBA00023125"/>
    </source>
</evidence>
<name>A0AAE3L0L2_9GAMM</name>
<evidence type="ECO:0000256" key="9">
    <source>
        <dbReference type="SAM" id="MobiDB-lite"/>
    </source>
</evidence>
<dbReference type="PANTHER" id="PTHR13604">
    <property type="entry name" value="DC12-RELATED"/>
    <property type="match status" value="1"/>
</dbReference>
<dbReference type="SUPFAM" id="SSF143081">
    <property type="entry name" value="BB1717-like"/>
    <property type="match status" value="1"/>
</dbReference>
<reference evidence="10" key="1">
    <citation type="submission" date="2022-08" db="EMBL/GenBank/DDBJ databases">
        <title>Genomic Encyclopedia of Type Strains, Phase III (KMG-III): the genomes of soil and plant-associated and newly described type strains.</title>
        <authorList>
            <person name="Whitman W."/>
        </authorList>
    </citation>
    <scope>NUCLEOTIDE SEQUENCE</scope>
    <source>
        <strain evidence="10">HMT 1</strain>
    </source>
</reference>
<feature type="region of interest" description="Disordered" evidence="9">
    <location>
        <begin position="177"/>
        <end position="201"/>
    </location>
</feature>
<dbReference type="EMBL" id="JANUCT010000001">
    <property type="protein sequence ID" value="MCS3902200.1"/>
    <property type="molecule type" value="Genomic_DNA"/>
</dbReference>